<feature type="compositionally biased region" description="Low complexity" evidence="1">
    <location>
        <begin position="1"/>
        <end position="24"/>
    </location>
</feature>
<dbReference type="InParanoid" id="A0A2V0PCI5"/>
<feature type="compositionally biased region" description="Basic and acidic residues" evidence="1">
    <location>
        <begin position="89"/>
        <end position="99"/>
    </location>
</feature>
<feature type="region of interest" description="Disordered" evidence="1">
    <location>
        <begin position="760"/>
        <end position="780"/>
    </location>
</feature>
<feature type="compositionally biased region" description="Low complexity" evidence="1">
    <location>
        <begin position="669"/>
        <end position="697"/>
    </location>
</feature>
<accession>A0A2V0PCI5</accession>
<reference evidence="2 3" key="1">
    <citation type="journal article" date="2018" name="Sci. Rep.">
        <title>Raphidocelis subcapitata (=Pseudokirchneriella subcapitata) provides an insight into genome evolution and environmental adaptations in the Sphaeropleales.</title>
        <authorList>
            <person name="Suzuki S."/>
            <person name="Yamaguchi H."/>
            <person name="Nakajima N."/>
            <person name="Kawachi M."/>
        </authorList>
    </citation>
    <scope>NUCLEOTIDE SEQUENCE [LARGE SCALE GENOMIC DNA]</scope>
    <source>
        <strain evidence="2 3">NIES-35</strain>
    </source>
</reference>
<proteinExistence type="predicted"/>
<name>A0A2V0PCI5_9CHLO</name>
<feature type="compositionally biased region" description="Low complexity" evidence="1">
    <location>
        <begin position="760"/>
        <end position="770"/>
    </location>
</feature>
<feature type="region of interest" description="Disordered" evidence="1">
    <location>
        <begin position="1"/>
        <end position="162"/>
    </location>
</feature>
<comment type="caution">
    <text evidence="2">The sequence shown here is derived from an EMBL/GenBank/DDBJ whole genome shotgun (WGS) entry which is preliminary data.</text>
</comment>
<dbReference type="AlphaFoldDB" id="A0A2V0PCI5"/>
<sequence>MLQGSWGQQAAAGGTARSGRPRAPTAAPLWERWQQQRRALSARRCAAPEGGASFEASARSGSPSAAGIGQPAPRQPAPQWRSSRQVQRQSEERQRRWEQEEQQQWEALTAARRPPGRVGARGGAAAAGRAPPWLGRPEQQRAAVGARPGPHPGAGTAGADAPSGLAVEIGACSSLSQLLEWLEANVDAISSGSSSSTTTTTSSSSSNIGDDQQRAGASSAGSDGGGLGGDGGDSPPPLLTAALAAITELSRRRGQPLLPGERARLRALLQQSLLPALHGHERAGGPEGAAAALGACACAALRAGDLPRRQLAALMAAAGEPAALPPRALGTLLPALAETGHDPGPAWLSAAAAALHFRRADANRHDVVASLAALAALRHAPPAAAVADLLAGLTAGRQHVSRLRGDELVALLAALRALGYRPSRQWLRVFADATVAKLPLMAPGELAALLRGLSWAGAAPPPPWAREFLRRSWAVLPGAGPAALAELLHFALLLRLQPPVRWVDACLARLQEGQRSAVSLRKRLRARQQPQAGQDQEPQQQQAGQPPDPQQEEAEQRPRAGTADGEAELGLPPLLTPHQIALAAHALALLPLPSRIAARHVRWLRGAVVCLQPDTLGLPLRELSYLLYAVGRLRMDVPQPWLRSCLAQLHALLQERQQAQTGTRGRALQQAPARTARQQPQQQQTRQQQQQQQQQPDAAELAAALSLMAHFASAAEPEWVRCVLAAVAAARAQLTDEALGHVLISCAALRIDAATPPARDAAGAEAASTPAAPPAEQPAAATATAAAAAASPAEATGQLLALSLGRLRAQAASRDAVALSRSVRLLQAHRQRGQPAWYEALLEQASRALAACAEGRGSAPERRLGRRAGGGTV</sequence>
<protein>
    <submittedName>
        <fullName evidence="2">Uncharacterized protein</fullName>
    </submittedName>
</protein>
<feature type="region of interest" description="Disordered" evidence="1">
    <location>
        <begin position="524"/>
        <end position="570"/>
    </location>
</feature>
<dbReference type="OrthoDB" id="10657582at2759"/>
<feature type="compositionally biased region" description="Low complexity" evidence="1">
    <location>
        <begin position="102"/>
        <end position="162"/>
    </location>
</feature>
<feature type="compositionally biased region" description="Low complexity" evidence="1">
    <location>
        <begin position="56"/>
        <end position="88"/>
    </location>
</feature>
<feature type="region of interest" description="Disordered" evidence="1">
    <location>
        <begin position="660"/>
        <end position="697"/>
    </location>
</feature>
<dbReference type="EMBL" id="BDRX01000068">
    <property type="protein sequence ID" value="GBF95613.1"/>
    <property type="molecule type" value="Genomic_DNA"/>
</dbReference>
<gene>
    <name evidence="2" type="ORF">Rsub_08595</name>
</gene>
<feature type="compositionally biased region" description="Low complexity" evidence="1">
    <location>
        <begin position="527"/>
        <end position="545"/>
    </location>
</feature>
<dbReference type="Proteomes" id="UP000247498">
    <property type="component" value="Unassembled WGS sequence"/>
</dbReference>
<evidence type="ECO:0000256" key="1">
    <source>
        <dbReference type="SAM" id="MobiDB-lite"/>
    </source>
</evidence>
<feature type="region of interest" description="Disordered" evidence="1">
    <location>
        <begin position="190"/>
        <end position="238"/>
    </location>
</feature>
<feature type="compositionally biased region" description="Gly residues" evidence="1">
    <location>
        <begin position="222"/>
        <end position="232"/>
    </location>
</feature>
<keyword evidence="3" id="KW-1185">Reference proteome</keyword>
<organism evidence="2 3">
    <name type="scientific">Raphidocelis subcapitata</name>
    <dbReference type="NCBI Taxonomy" id="307507"/>
    <lineage>
        <taxon>Eukaryota</taxon>
        <taxon>Viridiplantae</taxon>
        <taxon>Chlorophyta</taxon>
        <taxon>core chlorophytes</taxon>
        <taxon>Chlorophyceae</taxon>
        <taxon>CS clade</taxon>
        <taxon>Sphaeropleales</taxon>
        <taxon>Selenastraceae</taxon>
        <taxon>Raphidocelis</taxon>
    </lineage>
</organism>
<evidence type="ECO:0000313" key="3">
    <source>
        <dbReference type="Proteomes" id="UP000247498"/>
    </source>
</evidence>
<evidence type="ECO:0000313" key="2">
    <source>
        <dbReference type="EMBL" id="GBF95613.1"/>
    </source>
</evidence>
<feature type="compositionally biased region" description="Low complexity" evidence="1">
    <location>
        <begin position="190"/>
        <end position="206"/>
    </location>
</feature>